<dbReference type="Proteomes" id="UP000027120">
    <property type="component" value="Unassembled WGS sequence"/>
</dbReference>
<dbReference type="SMR" id="A0A067H177"/>
<dbReference type="Gene3D" id="1.25.10.10">
    <property type="entry name" value="Leucine-rich Repeat Variant"/>
    <property type="match status" value="1"/>
</dbReference>
<dbReference type="AlphaFoldDB" id="A0A067H177"/>
<evidence type="ECO:0000313" key="2">
    <source>
        <dbReference type="EMBL" id="KDO81321.1"/>
    </source>
</evidence>
<accession>A0A067H177</accession>
<evidence type="ECO:0000259" key="1">
    <source>
        <dbReference type="Pfam" id="PF11935"/>
    </source>
</evidence>
<dbReference type="PANTHER" id="PTHR47184">
    <property type="entry name" value="PHOSPHATIDYLINOSITOL 3-AND 4-KINASE FAMILY PROTEIN-RELATED"/>
    <property type="match status" value="1"/>
</dbReference>
<dbReference type="Pfam" id="PF11935">
    <property type="entry name" value="SYMPK_PTA1_N"/>
    <property type="match status" value="1"/>
</dbReference>
<dbReference type="InterPro" id="IPR032460">
    <property type="entry name" value="Symplekin/Pta1_N"/>
</dbReference>
<dbReference type="STRING" id="2711.A0A067H177"/>
<evidence type="ECO:0000313" key="3">
    <source>
        <dbReference type="Proteomes" id="UP000027120"/>
    </source>
</evidence>
<reference evidence="2 3" key="1">
    <citation type="submission" date="2014-04" db="EMBL/GenBank/DDBJ databases">
        <authorList>
            <consortium name="International Citrus Genome Consortium"/>
            <person name="Gmitter F."/>
            <person name="Chen C."/>
            <person name="Farmerie W."/>
            <person name="Harkins T."/>
            <person name="Desany B."/>
            <person name="Mohiuddin M."/>
            <person name="Kodira C."/>
            <person name="Borodovsky M."/>
            <person name="Lomsadze A."/>
            <person name="Burns P."/>
            <person name="Jenkins J."/>
            <person name="Prochnik S."/>
            <person name="Shu S."/>
            <person name="Chapman J."/>
            <person name="Pitluck S."/>
            <person name="Schmutz J."/>
            <person name="Rokhsar D."/>
        </authorList>
    </citation>
    <scope>NUCLEOTIDE SEQUENCE</scope>
</reference>
<name>A0A067H177_CITSI</name>
<dbReference type="PANTHER" id="PTHR47184:SF3">
    <property type="entry name" value="PHOSPHATIDYLINOSITOL 3-AND 4-KINASE FAMILY PROTEIN-RELATED"/>
    <property type="match status" value="1"/>
</dbReference>
<organism evidence="2 3">
    <name type="scientific">Citrus sinensis</name>
    <name type="common">Sweet orange</name>
    <name type="synonym">Citrus aurantium var. sinensis</name>
    <dbReference type="NCBI Taxonomy" id="2711"/>
    <lineage>
        <taxon>Eukaryota</taxon>
        <taxon>Viridiplantae</taxon>
        <taxon>Streptophyta</taxon>
        <taxon>Embryophyta</taxon>
        <taxon>Tracheophyta</taxon>
        <taxon>Spermatophyta</taxon>
        <taxon>Magnoliopsida</taxon>
        <taxon>eudicotyledons</taxon>
        <taxon>Gunneridae</taxon>
        <taxon>Pentapetalae</taxon>
        <taxon>rosids</taxon>
        <taxon>malvids</taxon>
        <taxon>Sapindales</taxon>
        <taxon>Rutaceae</taxon>
        <taxon>Aurantioideae</taxon>
        <taxon>Citrus</taxon>
    </lineage>
</organism>
<keyword evidence="3" id="KW-1185">Reference proteome</keyword>
<gene>
    <name evidence="2" type="ORF">CISIN_1g025778mg</name>
</gene>
<feature type="domain" description="Symplekin/Pta1 N-terminal" evidence="1">
    <location>
        <begin position="98"/>
        <end position="247"/>
    </location>
</feature>
<dbReference type="InterPro" id="IPR016024">
    <property type="entry name" value="ARM-type_fold"/>
</dbReference>
<proteinExistence type="predicted"/>
<sequence>MAAVSRDQALSLLAAANNHGDLAVKLSSLKQVRGILSSADPSLAAELFPYLVELQSSPESLVRKSLIETIEDIGLKAMEHSSILMPVLLAFLRDGDSGVAGKSIVCGTNFFCRVLEEITMQFRWHGKVERWLEELWTWMVRFKDAVFAIALEPGLVGTKLLALKFLETHVLLFTSDSNDFENFTKEGSKQTFNISWLSGGHPFLDPVSLTSEANRMLGTLMDLLQSACNLPGSVIITVVNCLNSLCRE</sequence>
<dbReference type="EMBL" id="KK784876">
    <property type="protein sequence ID" value="KDO81321.1"/>
    <property type="molecule type" value="Genomic_DNA"/>
</dbReference>
<protein>
    <recommendedName>
        <fullName evidence="1">Symplekin/Pta1 N-terminal domain-containing protein</fullName>
    </recommendedName>
</protein>
<dbReference type="SUPFAM" id="SSF48371">
    <property type="entry name" value="ARM repeat"/>
    <property type="match status" value="1"/>
</dbReference>
<dbReference type="InterPro" id="IPR011989">
    <property type="entry name" value="ARM-like"/>
</dbReference>